<keyword evidence="2" id="KW-1133">Transmembrane helix</keyword>
<keyword evidence="2" id="KW-0812">Transmembrane</keyword>
<dbReference type="EMBL" id="JBHRTS010000003">
    <property type="protein sequence ID" value="MFC3193922.1"/>
    <property type="molecule type" value="Genomic_DNA"/>
</dbReference>
<dbReference type="InterPro" id="IPR050739">
    <property type="entry name" value="MFP"/>
</dbReference>
<evidence type="ECO:0000313" key="4">
    <source>
        <dbReference type="Proteomes" id="UP001595533"/>
    </source>
</evidence>
<dbReference type="RefSeq" id="WP_077412201.1">
    <property type="nucleotide sequence ID" value="NZ_JBHRTS010000003.1"/>
</dbReference>
<evidence type="ECO:0000313" key="3">
    <source>
        <dbReference type="EMBL" id="MFC3193922.1"/>
    </source>
</evidence>
<dbReference type="Gene3D" id="2.40.30.170">
    <property type="match status" value="1"/>
</dbReference>
<protein>
    <submittedName>
        <fullName evidence="3">HlyD family efflux transporter periplasmic adaptor subunit</fullName>
    </submittedName>
</protein>
<name>A0ABV7J9S8_9GAMM</name>
<gene>
    <name evidence="3" type="ORF">ACFODZ_06690</name>
</gene>
<feature type="transmembrane region" description="Helical" evidence="2">
    <location>
        <begin position="23"/>
        <end position="45"/>
    </location>
</feature>
<sequence length="425" mass="48033">MNQQPADTPDFIDEYIGQPPKALIRWGISLIMGFVLMILTFSWFIDYSDTINTRVVINSVHPASSRNADQLGVVDKVLVSDGESVEKGQPIIVLQSDVDLITLQALKSVLLKTELDIADLSPFLNQHLGPMRVEFQTLTEHLHKISQHLSSDKTTIQTRQQHNHLQTAEQRLYALDQRLMLLQQKVTMEQENHKKSRQLHTEGLLSKGEVEQLHKKLLEAKILIRQLTDERLQVNSQMKHAREELNWLESNDQEGLADLLLYQKLAQQKLLDQVLGWEKQHIFKSTMAGTIALPNGTAANQNITAGQELFTIIPHSEHLRGQIKVAENGTGKVSVGQRALIQLMSYPATEFGEISARVVNQSPSVHQQQINIDVEIEGFDASTNQITTSYGKTISYIPHMQGRIEIITGKKNLLNRIFEQLIGLF</sequence>
<evidence type="ECO:0000256" key="2">
    <source>
        <dbReference type="SAM" id="Phobius"/>
    </source>
</evidence>
<dbReference type="Proteomes" id="UP001595533">
    <property type="component" value="Unassembled WGS sequence"/>
</dbReference>
<feature type="coiled-coil region" evidence="1">
    <location>
        <begin position="210"/>
        <end position="244"/>
    </location>
</feature>
<dbReference type="PANTHER" id="PTHR30386:SF28">
    <property type="entry name" value="EXPORTED PROTEIN"/>
    <property type="match status" value="1"/>
</dbReference>
<dbReference type="PRINTS" id="PR01490">
    <property type="entry name" value="RTXTOXIND"/>
</dbReference>
<accession>A0ABV7J9S8</accession>
<reference evidence="4" key="1">
    <citation type="journal article" date="2019" name="Int. J. Syst. Evol. Microbiol.">
        <title>The Global Catalogue of Microorganisms (GCM) 10K type strain sequencing project: providing services to taxonomists for standard genome sequencing and annotation.</title>
        <authorList>
            <consortium name="The Broad Institute Genomics Platform"/>
            <consortium name="The Broad Institute Genome Sequencing Center for Infectious Disease"/>
            <person name="Wu L."/>
            <person name="Ma J."/>
        </authorList>
    </citation>
    <scope>NUCLEOTIDE SEQUENCE [LARGE SCALE GENOMIC DNA]</scope>
    <source>
        <strain evidence="4">KCTC 42953</strain>
    </source>
</reference>
<evidence type="ECO:0000256" key="1">
    <source>
        <dbReference type="SAM" id="Coils"/>
    </source>
</evidence>
<keyword evidence="1" id="KW-0175">Coiled coil</keyword>
<comment type="caution">
    <text evidence="3">The sequence shown here is derived from an EMBL/GenBank/DDBJ whole genome shotgun (WGS) entry which is preliminary data.</text>
</comment>
<proteinExistence type="predicted"/>
<organism evidence="3 4">
    <name type="scientific">Marinicella sediminis</name>
    <dbReference type="NCBI Taxonomy" id="1792834"/>
    <lineage>
        <taxon>Bacteria</taxon>
        <taxon>Pseudomonadati</taxon>
        <taxon>Pseudomonadota</taxon>
        <taxon>Gammaproteobacteria</taxon>
        <taxon>Lysobacterales</taxon>
        <taxon>Marinicellaceae</taxon>
        <taxon>Marinicella</taxon>
    </lineage>
</organism>
<keyword evidence="4" id="KW-1185">Reference proteome</keyword>
<dbReference type="PANTHER" id="PTHR30386">
    <property type="entry name" value="MEMBRANE FUSION SUBUNIT OF EMRAB-TOLC MULTIDRUG EFFLUX PUMP"/>
    <property type="match status" value="1"/>
</dbReference>
<keyword evidence="2" id="KW-0472">Membrane</keyword>